<reference evidence="1 2" key="1">
    <citation type="submission" date="2024-02" db="EMBL/GenBank/DDBJ databases">
        <authorList>
            <person name="Vignale AGUSTIN F."/>
            <person name="Sosa J E."/>
            <person name="Modenutti C."/>
        </authorList>
    </citation>
    <scope>NUCLEOTIDE SEQUENCE [LARGE SCALE GENOMIC DNA]</scope>
</reference>
<dbReference type="AlphaFoldDB" id="A0ABC8RUG8"/>
<protein>
    <submittedName>
        <fullName evidence="1">Uncharacterized protein</fullName>
    </submittedName>
</protein>
<keyword evidence="2" id="KW-1185">Reference proteome</keyword>
<organism evidence="1 2">
    <name type="scientific">Ilex paraguariensis</name>
    <name type="common">yerba mate</name>
    <dbReference type="NCBI Taxonomy" id="185542"/>
    <lineage>
        <taxon>Eukaryota</taxon>
        <taxon>Viridiplantae</taxon>
        <taxon>Streptophyta</taxon>
        <taxon>Embryophyta</taxon>
        <taxon>Tracheophyta</taxon>
        <taxon>Spermatophyta</taxon>
        <taxon>Magnoliopsida</taxon>
        <taxon>eudicotyledons</taxon>
        <taxon>Gunneridae</taxon>
        <taxon>Pentapetalae</taxon>
        <taxon>asterids</taxon>
        <taxon>campanulids</taxon>
        <taxon>Aquifoliales</taxon>
        <taxon>Aquifoliaceae</taxon>
        <taxon>Ilex</taxon>
    </lineage>
</organism>
<proteinExistence type="predicted"/>
<accession>A0ABC8RUG8</accession>
<gene>
    <name evidence="1" type="ORF">ILEXP_LOCUS14156</name>
</gene>
<comment type="caution">
    <text evidence="1">The sequence shown here is derived from an EMBL/GenBank/DDBJ whole genome shotgun (WGS) entry which is preliminary data.</text>
</comment>
<sequence length="134" mass="14850">MELSTFAPPDWFVLPLPSLMWMLDLGSIPTTGLDWSASTSDGGACAELDCRTRVFTSLDITVKLIGGKSVDCINGEIMRLWCMRTLEIRGVKADPTWFGDGEVSIVAPGQNQQRLCSNRRSVVGEQIWMRVVEI</sequence>
<dbReference type="Proteomes" id="UP001642360">
    <property type="component" value="Unassembled WGS sequence"/>
</dbReference>
<evidence type="ECO:0000313" key="2">
    <source>
        <dbReference type="Proteomes" id="UP001642360"/>
    </source>
</evidence>
<name>A0ABC8RUG8_9AQUA</name>
<dbReference type="EMBL" id="CAUOFW020001558">
    <property type="protein sequence ID" value="CAK9146323.1"/>
    <property type="molecule type" value="Genomic_DNA"/>
</dbReference>
<evidence type="ECO:0000313" key="1">
    <source>
        <dbReference type="EMBL" id="CAK9146323.1"/>
    </source>
</evidence>